<evidence type="ECO:0000313" key="8">
    <source>
        <dbReference type="EMBL" id="BDI06904.1"/>
    </source>
</evidence>
<dbReference type="Gene3D" id="3.40.50.150">
    <property type="entry name" value="Vaccinia Virus protein VP39"/>
    <property type="match status" value="1"/>
</dbReference>
<keyword evidence="4" id="KW-0808">Transferase</keyword>
<dbReference type="PROSITE" id="PS00092">
    <property type="entry name" value="N6_MTASE"/>
    <property type="match status" value="1"/>
</dbReference>
<dbReference type="InterPro" id="IPR002052">
    <property type="entry name" value="DNA_methylase_N6_adenine_CS"/>
</dbReference>
<organism evidence="8 9">
    <name type="scientific">Sphaerotilus microaerophilus</name>
    <dbReference type="NCBI Taxonomy" id="2914710"/>
    <lineage>
        <taxon>Bacteria</taxon>
        <taxon>Pseudomonadati</taxon>
        <taxon>Pseudomonadota</taxon>
        <taxon>Betaproteobacteria</taxon>
        <taxon>Burkholderiales</taxon>
        <taxon>Sphaerotilaceae</taxon>
        <taxon>Sphaerotilus</taxon>
    </lineage>
</organism>
<dbReference type="PANTHER" id="PTHR33841:SF5">
    <property type="entry name" value="DNA METHYLASE (MODIFICATION METHYLASE) (METHYLTRANSFERASE)-RELATED"/>
    <property type="match status" value="1"/>
</dbReference>
<dbReference type="InterPro" id="IPR011639">
    <property type="entry name" value="MethylTrfase_TaqI-like_dom"/>
</dbReference>
<protein>
    <recommendedName>
        <fullName evidence="2">site-specific DNA-methyltransferase (adenine-specific)</fullName>
        <ecNumber evidence="2">2.1.1.72</ecNumber>
    </recommendedName>
</protein>
<dbReference type="EMBL" id="AP025730">
    <property type="protein sequence ID" value="BDI06904.1"/>
    <property type="molecule type" value="Genomic_DNA"/>
</dbReference>
<dbReference type="GO" id="GO:0032259">
    <property type="term" value="P:methylation"/>
    <property type="evidence" value="ECO:0007669"/>
    <property type="project" value="UniProtKB-KW"/>
</dbReference>
<evidence type="ECO:0000259" key="7">
    <source>
        <dbReference type="Pfam" id="PF07669"/>
    </source>
</evidence>
<dbReference type="InterPro" id="IPR050953">
    <property type="entry name" value="N4_N6_ade-DNA_methylase"/>
</dbReference>
<evidence type="ECO:0000256" key="3">
    <source>
        <dbReference type="ARBA" id="ARBA00022603"/>
    </source>
</evidence>
<proteinExistence type="inferred from homology"/>
<evidence type="ECO:0000256" key="4">
    <source>
        <dbReference type="ARBA" id="ARBA00022679"/>
    </source>
</evidence>
<gene>
    <name evidence="8" type="ORF">CATMQ487_38740</name>
</gene>
<evidence type="ECO:0000256" key="1">
    <source>
        <dbReference type="ARBA" id="ARBA00006594"/>
    </source>
</evidence>
<name>A0ABN6PS72_9BURK</name>
<evidence type="ECO:0000256" key="2">
    <source>
        <dbReference type="ARBA" id="ARBA00011900"/>
    </source>
</evidence>
<dbReference type="PANTHER" id="PTHR33841">
    <property type="entry name" value="DNA METHYLTRANSFERASE YEEA-RELATED"/>
    <property type="match status" value="1"/>
</dbReference>
<sequence>MALTLSLEQPGLPGMCPIAAAVERLAHGSDHNERGAVFTRGEVVDFMLDLAGYTADRRLHGLRLLEPSFGSGEFLLAAVERLVASVRSAGSHDADLAGCIRGVELHASTFVRTKARTIERLERAGFDPREARRLADAWLLHGDFLLCDLPGPFDVVVGNPPYVRQELIPAALLAEYRRRYASLYDRADLYVPFIERSLGLLAQGGQFSFICADRWTKNRYGGPLRAMVAKAFHLKAYVDMVDTPAFETDVIAYPAITLIERATPGPTLVAKPPNLTAPALSQLAGVLRNGQPDVAAAVSMVEQAGLGAEPWVLGSSSRRGLLRRLEAEFPTLEEAGCKVGIGVATGADRAFIAPMAELDVEPSRKLPLAMTRDIASGEVRWQGLGVVNPFEDDGRLADLAHYPRLRAHLTRHREAIAGRHVARKNPANWYRTIDRITPALASRPKLLIPDIKGSAHVVFERGELYPHHNLYHVVSDEWDLRALQAVLLSDVARQFVAAYSTTMRGGFLRFQAQYLRRIRLPRWAEVPKGMRQRLASAATALDLAACNAAARELYRLSADEAASLGS</sequence>
<dbReference type="Pfam" id="PF07669">
    <property type="entry name" value="Eco57I"/>
    <property type="match status" value="1"/>
</dbReference>
<evidence type="ECO:0000256" key="5">
    <source>
        <dbReference type="ARBA" id="ARBA00022691"/>
    </source>
</evidence>
<accession>A0ABN6PS72</accession>
<dbReference type="InterPro" id="IPR029063">
    <property type="entry name" value="SAM-dependent_MTases_sf"/>
</dbReference>
<dbReference type="GO" id="GO:0008168">
    <property type="term" value="F:methyltransferase activity"/>
    <property type="evidence" value="ECO:0007669"/>
    <property type="project" value="UniProtKB-KW"/>
</dbReference>
<comment type="catalytic activity">
    <reaction evidence="6">
        <text>a 2'-deoxyadenosine in DNA + S-adenosyl-L-methionine = an N(6)-methyl-2'-deoxyadenosine in DNA + S-adenosyl-L-homocysteine + H(+)</text>
        <dbReference type="Rhea" id="RHEA:15197"/>
        <dbReference type="Rhea" id="RHEA-COMP:12418"/>
        <dbReference type="Rhea" id="RHEA-COMP:12419"/>
        <dbReference type="ChEBI" id="CHEBI:15378"/>
        <dbReference type="ChEBI" id="CHEBI:57856"/>
        <dbReference type="ChEBI" id="CHEBI:59789"/>
        <dbReference type="ChEBI" id="CHEBI:90615"/>
        <dbReference type="ChEBI" id="CHEBI:90616"/>
        <dbReference type="EC" id="2.1.1.72"/>
    </reaction>
</comment>
<dbReference type="PRINTS" id="PR00507">
    <property type="entry name" value="N12N6MTFRASE"/>
</dbReference>
<keyword evidence="9" id="KW-1185">Reference proteome</keyword>
<dbReference type="RefSeq" id="WP_251970143.1">
    <property type="nucleotide sequence ID" value="NZ_AP025730.1"/>
</dbReference>
<evidence type="ECO:0000256" key="6">
    <source>
        <dbReference type="ARBA" id="ARBA00047942"/>
    </source>
</evidence>
<feature type="domain" description="Type II methyltransferase M.TaqI-like" evidence="7">
    <location>
        <begin position="148"/>
        <end position="246"/>
    </location>
</feature>
<evidence type="ECO:0000313" key="9">
    <source>
        <dbReference type="Proteomes" id="UP001057498"/>
    </source>
</evidence>
<dbReference type="SUPFAM" id="SSF53335">
    <property type="entry name" value="S-adenosyl-L-methionine-dependent methyltransferases"/>
    <property type="match status" value="1"/>
</dbReference>
<keyword evidence="5" id="KW-0949">S-adenosyl-L-methionine</keyword>
<comment type="similarity">
    <text evidence="1">Belongs to the N(4)/N(6)-methyltransferase family.</text>
</comment>
<dbReference type="EC" id="2.1.1.72" evidence="2"/>
<reference evidence="8" key="1">
    <citation type="submission" date="2022-04" db="EMBL/GenBank/DDBJ databases">
        <title>Whole genome sequence of Sphaerotilus sp. FB-5.</title>
        <authorList>
            <person name="Takeda M."/>
            <person name="Narihara S."/>
            <person name="Akimoto M."/>
            <person name="Akimoto R."/>
            <person name="Nishiyashiki S."/>
            <person name="Murakami T."/>
        </authorList>
    </citation>
    <scope>NUCLEOTIDE SEQUENCE</scope>
    <source>
        <strain evidence="8">FB-5</strain>
    </source>
</reference>
<keyword evidence="3 8" id="KW-0489">Methyltransferase</keyword>
<dbReference type="Proteomes" id="UP001057498">
    <property type="component" value="Chromosome"/>
</dbReference>